<evidence type="ECO:0000259" key="6">
    <source>
        <dbReference type="PROSITE" id="PS50011"/>
    </source>
</evidence>
<dbReference type="InterPro" id="IPR017441">
    <property type="entry name" value="Protein_kinase_ATP_BS"/>
</dbReference>
<evidence type="ECO:0000313" key="8">
    <source>
        <dbReference type="Proteomes" id="UP000688137"/>
    </source>
</evidence>
<keyword evidence="2 4" id="KW-0547">Nucleotide-binding</keyword>
<dbReference type="SMART" id="SM00220">
    <property type="entry name" value="S_TKc"/>
    <property type="match status" value="1"/>
</dbReference>
<keyword evidence="5" id="KW-0418">Kinase</keyword>
<evidence type="ECO:0000256" key="2">
    <source>
        <dbReference type="ARBA" id="ARBA00022741"/>
    </source>
</evidence>
<dbReference type="AlphaFoldDB" id="A0A8S1PUS3"/>
<dbReference type="InterPro" id="IPR008271">
    <property type="entry name" value="Ser/Thr_kinase_AS"/>
</dbReference>
<comment type="subunit">
    <text evidence="1">Monomer.</text>
</comment>
<evidence type="ECO:0000256" key="5">
    <source>
        <dbReference type="RuleBase" id="RU000304"/>
    </source>
</evidence>
<evidence type="ECO:0000256" key="4">
    <source>
        <dbReference type="PROSITE-ProRule" id="PRU10141"/>
    </source>
</evidence>
<gene>
    <name evidence="7" type="ORF">PPRIM_AZ9-3.1.T1320098</name>
</gene>
<dbReference type="InterPro" id="IPR050117">
    <property type="entry name" value="MAPK"/>
</dbReference>
<dbReference type="PROSITE" id="PS00107">
    <property type="entry name" value="PROTEIN_KINASE_ATP"/>
    <property type="match status" value="1"/>
</dbReference>
<dbReference type="EMBL" id="CAJJDM010000135">
    <property type="protein sequence ID" value="CAD8107005.1"/>
    <property type="molecule type" value="Genomic_DNA"/>
</dbReference>
<feature type="binding site" evidence="4">
    <location>
        <position position="31"/>
    </location>
    <ligand>
        <name>ATP</name>
        <dbReference type="ChEBI" id="CHEBI:30616"/>
    </ligand>
</feature>
<keyword evidence="8" id="KW-1185">Reference proteome</keyword>
<dbReference type="GO" id="GO:0004674">
    <property type="term" value="F:protein serine/threonine kinase activity"/>
    <property type="evidence" value="ECO:0007669"/>
    <property type="project" value="UniProtKB-KW"/>
</dbReference>
<keyword evidence="5" id="KW-0808">Transferase</keyword>
<dbReference type="InterPro" id="IPR000719">
    <property type="entry name" value="Prot_kinase_dom"/>
</dbReference>
<protein>
    <recommendedName>
        <fullName evidence="6">Protein kinase domain-containing protein</fullName>
    </recommendedName>
</protein>
<reference evidence="7" key="1">
    <citation type="submission" date="2021-01" db="EMBL/GenBank/DDBJ databases">
        <authorList>
            <consortium name="Genoscope - CEA"/>
            <person name="William W."/>
        </authorList>
    </citation>
    <scope>NUCLEOTIDE SEQUENCE</scope>
</reference>
<organism evidence="7 8">
    <name type="scientific">Paramecium primaurelia</name>
    <dbReference type="NCBI Taxonomy" id="5886"/>
    <lineage>
        <taxon>Eukaryota</taxon>
        <taxon>Sar</taxon>
        <taxon>Alveolata</taxon>
        <taxon>Ciliophora</taxon>
        <taxon>Intramacronucleata</taxon>
        <taxon>Oligohymenophorea</taxon>
        <taxon>Peniculida</taxon>
        <taxon>Parameciidae</taxon>
        <taxon>Paramecium</taxon>
    </lineage>
</organism>
<accession>A0A8S1PUS3</accession>
<dbReference type="FunFam" id="1.10.510.10:FF:000571">
    <property type="entry name" value="Maternal embryonic leucine zipper kinase"/>
    <property type="match status" value="1"/>
</dbReference>
<dbReference type="PROSITE" id="PS50011">
    <property type="entry name" value="PROTEIN_KINASE_DOM"/>
    <property type="match status" value="1"/>
</dbReference>
<dbReference type="Proteomes" id="UP000688137">
    <property type="component" value="Unassembled WGS sequence"/>
</dbReference>
<keyword evidence="5" id="KW-0723">Serine/threonine-protein kinase</keyword>
<comment type="caution">
    <text evidence="7">The sequence shown here is derived from an EMBL/GenBank/DDBJ whole genome shotgun (WGS) entry which is preliminary data.</text>
</comment>
<name>A0A8S1PUS3_PARPR</name>
<dbReference type="Pfam" id="PF00069">
    <property type="entry name" value="Pkinase"/>
    <property type="match status" value="1"/>
</dbReference>
<feature type="domain" description="Protein kinase" evidence="6">
    <location>
        <begin position="2"/>
        <end position="256"/>
    </location>
</feature>
<comment type="similarity">
    <text evidence="5">Belongs to the protein kinase superfamily.</text>
</comment>
<dbReference type="GO" id="GO:0005524">
    <property type="term" value="F:ATP binding"/>
    <property type="evidence" value="ECO:0007669"/>
    <property type="project" value="UniProtKB-UniRule"/>
</dbReference>
<dbReference type="PANTHER" id="PTHR24055">
    <property type="entry name" value="MITOGEN-ACTIVATED PROTEIN KINASE"/>
    <property type="match status" value="1"/>
</dbReference>
<proteinExistence type="inferred from homology"/>
<dbReference type="PROSITE" id="PS00108">
    <property type="entry name" value="PROTEIN_KINASE_ST"/>
    <property type="match status" value="1"/>
</dbReference>
<evidence type="ECO:0000256" key="1">
    <source>
        <dbReference type="ARBA" id="ARBA00011245"/>
    </source>
</evidence>
<evidence type="ECO:0000256" key="3">
    <source>
        <dbReference type="ARBA" id="ARBA00022840"/>
    </source>
</evidence>
<keyword evidence="3 4" id="KW-0067">ATP-binding</keyword>
<sequence length="404" mass="47565">MYKTIQKLGDGVFGSVTKALDERTQEFVAIKSYRDNSVRDESKIKEIQILKKLNHPNIIKLRDVIKQNKTIAIVLDFSERNLLQYYKSVKEKNRTLCEQQIQSIVYQIASALNYLHTQGYLHRDLKPENIMIQDNGIVKLIDFGQVTYQNEQHTDYVSTRWYRSPEQIKQLSYNHEIDIWSFGCIIAELYLLTPLLPGTTEIDQLYQIQNLNLNQYSNIIPPQPLRLIKSMLQEDPNQRVTAIEILQNNWLQHPFKFLPKELDIQDDSKYLISPAQTPAKVQKYFEKQENNQNILNQHSTGMFNFIQPIMQNNSNFDEDLDCGYIPSYATSLQGTQKKRVIPQQQQQQFTNEQQIQNTIIEQEPQLLYVKTTINQQQQNRLNKNFFSKPLLNTQRKNNNQTEIY</sequence>
<evidence type="ECO:0000313" key="7">
    <source>
        <dbReference type="EMBL" id="CAD8107005.1"/>
    </source>
</evidence>
<dbReference type="OMA" id="TQGYLHR"/>